<protein>
    <submittedName>
        <fullName evidence="4">Phosphatase PAP2 family protein</fullName>
    </submittedName>
</protein>
<feature type="transmembrane region" description="Helical" evidence="2">
    <location>
        <begin position="97"/>
        <end position="117"/>
    </location>
</feature>
<proteinExistence type="predicted"/>
<sequence>MTDVQEEDGGPVDGAAADTVADAGDAHRATVPAPTDPAGGSPGAASVVPPGRPLRIDDAAGYAPAGAGLDDAAPAGLRERVLVPAPQPGTGALVTSLLAFAAAAGLYAAFTGGGPALADSALLSESIEVRSGGLTQLAVFVTNIGNTTSMAVLAVVVAGWCWYRGRRADAVLAVVAMAGSAALFNVLKDLFGRPRPPIADRLVQAGNESLPSGHATMSIVVIGTIVVLAWASSSVITRAVLVVAAVVWVGAVGATRVYLGVHWFSDVVAGWLVGAAWLALCAAVWNYVQSRSGRTNGTPVR</sequence>
<dbReference type="RefSeq" id="WP_241042051.1">
    <property type="nucleotide sequence ID" value="NZ_BAAAJF010000010.1"/>
</dbReference>
<keyword evidence="5" id="KW-1185">Reference proteome</keyword>
<evidence type="ECO:0000313" key="5">
    <source>
        <dbReference type="Proteomes" id="UP001299970"/>
    </source>
</evidence>
<evidence type="ECO:0000256" key="1">
    <source>
        <dbReference type="SAM" id="MobiDB-lite"/>
    </source>
</evidence>
<accession>A0ABS9TRR2</accession>
<evidence type="ECO:0000256" key="2">
    <source>
        <dbReference type="SAM" id="Phobius"/>
    </source>
</evidence>
<dbReference type="InterPro" id="IPR036938">
    <property type="entry name" value="PAP2/HPO_sf"/>
</dbReference>
<feature type="transmembrane region" description="Helical" evidence="2">
    <location>
        <begin position="215"/>
        <end position="232"/>
    </location>
</feature>
<dbReference type="EMBL" id="JAKXMK010000041">
    <property type="protein sequence ID" value="MCH6171242.1"/>
    <property type="molecule type" value="Genomic_DNA"/>
</dbReference>
<feature type="transmembrane region" description="Helical" evidence="2">
    <location>
        <begin position="239"/>
        <end position="261"/>
    </location>
</feature>
<reference evidence="4 5" key="1">
    <citation type="submission" date="2022-03" db="EMBL/GenBank/DDBJ databases">
        <title>Pseudonocardia alaer sp. nov., a novel actinomycete isolated from reed forest soil.</title>
        <authorList>
            <person name="Wang L."/>
        </authorList>
    </citation>
    <scope>NUCLEOTIDE SEQUENCE [LARGE SCALE GENOMIC DNA]</scope>
    <source>
        <strain evidence="4 5">Y-16303</strain>
    </source>
</reference>
<feature type="transmembrane region" description="Helical" evidence="2">
    <location>
        <begin position="137"/>
        <end position="163"/>
    </location>
</feature>
<feature type="transmembrane region" description="Helical" evidence="2">
    <location>
        <begin position="170"/>
        <end position="187"/>
    </location>
</feature>
<keyword evidence="2" id="KW-1133">Transmembrane helix</keyword>
<dbReference type="Pfam" id="PF01569">
    <property type="entry name" value="PAP2"/>
    <property type="match status" value="1"/>
</dbReference>
<keyword evidence="2" id="KW-0812">Transmembrane</keyword>
<feature type="transmembrane region" description="Helical" evidence="2">
    <location>
        <begin position="267"/>
        <end position="288"/>
    </location>
</feature>
<feature type="domain" description="Phosphatidic acid phosphatase type 2/haloperoxidase" evidence="3">
    <location>
        <begin position="170"/>
        <end position="282"/>
    </location>
</feature>
<dbReference type="SUPFAM" id="SSF48317">
    <property type="entry name" value="Acid phosphatase/Vanadium-dependent haloperoxidase"/>
    <property type="match status" value="1"/>
</dbReference>
<evidence type="ECO:0000259" key="3">
    <source>
        <dbReference type="SMART" id="SM00014"/>
    </source>
</evidence>
<comment type="caution">
    <text evidence="4">The sequence shown here is derived from an EMBL/GenBank/DDBJ whole genome shotgun (WGS) entry which is preliminary data.</text>
</comment>
<name>A0ABS9TRR2_9PSEU</name>
<gene>
    <name evidence="4" type="ORF">MMF94_36550</name>
</gene>
<dbReference type="CDD" id="cd03392">
    <property type="entry name" value="PAP2_like_2"/>
    <property type="match status" value="1"/>
</dbReference>
<feature type="compositionally biased region" description="Low complexity" evidence="1">
    <location>
        <begin position="13"/>
        <end position="23"/>
    </location>
</feature>
<feature type="compositionally biased region" description="Acidic residues" evidence="1">
    <location>
        <begin position="1"/>
        <end position="10"/>
    </location>
</feature>
<dbReference type="InterPro" id="IPR000326">
    <property type="entry name" value="PAP2/HPO"/>
</dbReference>
<dbReference type="PANTHER" id="PTHR14969">
    <property type="entry name" value="SPHINGOSINE-1-PHOSPHATE PHOSPHOHYDROLASE"/>
    <property type="match status" value="1"/>
</dbReference>
<dbReference type="PANTHER" id="PTHR14969:SF13">
    <property type="entry name" value="AT30094P"/>
    <property type="match status" value="1"/>
</dbReference>
<keyword evidence="2" id="KW-0472">Membrane</keyword>
<dbReference type="Gene3D" id="1.20.144.10">
    <property type="entry name" value="Phosphatidic acid phosphatase type 2/haloperoxidase"/>
    <property type="match status" value="2"/>
</dbReference>
<organism evidence="4 5">
    <name type="scientific">Pseudonocardia alaniniphila</name>
    <dbReference type="NCBI Taxonomy" id="75291"/>
    <lineage>
        <taxon>Bacteria</taxon>
        <taxon>Bacillati</taxon>
        <taxon>Actinomycetota</taxon>
        <taxon>Actinomycetes</taxon>
        <taxon>Pseudonocardiales</taxon>
        <taxon>Pseudonocardiaceae</taxon>
        <taxon>Pseudonocardia</taxon>
    </lineage>
</organism>
<dbReference type="SMART" id="SM00014">
    <property type="entry name" value="acidPPc"/>
    <property type="match status" value="1"/>
</dbReference>
<feature type="region of interest" description="Disordered" evidence="1">
    <location>
        <begin position="1"/>
        <end position="51"/>
    </location>
</feature>
<dbReference type="Proteomes" id="UP001299970">
    <property type="component" value="Unassembled WGS sequence"/>
</dbReference>
<evidence type="ECO:0000313" key="4">
    <source>
        <dbReference type="EMBL" id="MCH6171242.1"/>
    </source>
</evidence>